<dbReference type="InterPro" id="IPR013106">
    <property type="entry name" value="Ig_V-set"/>
</dbReference>
<feature type="chain" id="PRO_5034926619" description="Ig-like domain-containing protein" evidence="9">
    <location>
        <begin position="18"/>
        <end position="184"/>
    </location>
</feature>
<dbReference type="PANTHER" id="PTHR19339:SF2">
    <property type="entry name" value="T CELL RECEPTOR ALPHA VARIABLE 22"/>
    <property type="match status" value="1"/>
</dbReference>
<evidence type="ECO:0000256" key="1">
    <source>
        <dbReference type="ARBA" id="ARBA00004236"/>
    </source>
</evidence>
<dbReference type="GeneTree" id="ENSGT00940000153130"/>
<dbReference type="InterPro" id="IPR051896">
    <property type="entry name" value="TCR_alpha_variable"/>
</dbReference>
<organism evidence="11 12">
    <name type="scientific">Neovison vison</name>
    <name type="common">American mink</name>
    <name type="synonym">Mustela vison</name>
    <dbReference type="NCBI Taxonomy" id="452646"/>
    <lineage>
        <taxon>Eukaryota</taxon>
        <taxon>Metazoa</taxon>
        <taxon>Chordata</taxon>
        <taxon>Craniata</taxon>
        <taxon>Vertebrata</taxon>
        <taxon>Euteleostomi</taxon>
        <taxon>Mammalia</taxon>
        <taxon>Eutheria</taxon>
        <taxon>Laurasiatheria</taxon>
        <taxon>Carnivora</taxon>
        <taxon>Caniformia</taxon>
        <taxon>Musteloidea</taxon>
        <taxon>Mustelidae</taxon>
        <taxon>Mustelinae</taxon>
        <taxon>Neogale</taxon>
    </lineage>
</organism>
<evidence type="ECO:0000256" key="2">
    <source>
        <dbReference type="ARBA" id="ARBA00022475"/>
    </source>
</evidence>
<keyword evidence="3 9" id="KW-0732">Signal</keyword>
<dbReference type="PANTHER" id="PTHR19339">
    <property type="entry name" value="T CELL RECEPTOR ALPHA VARIABLE 39"/>
    <property type="match status" value="1"/>
</dbReference>
<keyword evidence="2" id="KW-1003">Cell membrane</keyword>
<evidence type="ECO:0000256" key="6">
    <source>
        <dbReference type="ARBA" id="ARBA00023180"/>
    </source>
</evidence>
<evidence type="ECO:0000256" key="7">
    <source>
        <dbReference type="ARBA" id="ARBA00038651"/>
    </source>
</evidence>
<evidence type="ECO:0000256" key="5">
    <source>
        <dbReference type="ARBA" id="ARBA00023157"/>
    </source>
</evidence>
<sequence length="184" mass="20443">MLLKFSVLILWIQLAWESTQQLEQSPRFLSIQEGENFTAYCNSTSTFPSFQWYRQKLGEGPVHLMTLSKGGEMKKHKRLTARFGEMRKDSSLLITAAQPVDAAIYICAGTQCSQGTCHLHRNPAAGSVTLCSLVPPPTSLDMNSGNNPQDVVIIHKMIPLVESSPLSFQVFPTYTGEHDSSVIR</sequence>
<protein>
    <recommendedName>
        <fullName evidence="10">Ig-like domain-containing protein</fullName>
    </recommendedName>
</protein>
<comment type="subunit">
    <text evidence="7">Alpha-beta TR is a heterodimer composed of an alpha and beta chain; disulfide-linked. The alpha-beta TR is associated with the transmembrane signaling CD3 coreceptor proteins to form the TR-CD3 (TcR or TCR). The assembly of alpha-beta TR heterodimers with CD3 occurs in the endoplasmic reticulum where a single alpha-beta TR heterodimer associates with one CD3D-CD3E heterodimer, one CD3G-CD3E heterodimer and one CD247 homodimer forming a stable octameric structure. CD3D-CD3E and CD3G-CD3E heterodimers preferentially associate with TR alpha and TR beta chains, respectively. The association of the CD247 homodimer is the last step of TcR assembly in the endoplasmic reticulum and is required for transport to the cell surface.</text>
</comment>
<dbReference type="Ensembl" id="ENSNVIT00000030654.1">
    <property type="protein sequence ID" value="ENSNVIP00000026426.1"/>
    <property type="gene ID" value="ENSNVIG00000020443.1"/>
</dbReference>
<dbReference type="InterPro" id="IPR007110">
    <property type="entry name" value="Ig-like_dom"/>
</dbReference>
<keyword evidence="4" id="KW-0472">Membrane</keyword>
<keyword evidence="8" id="KW-1279">T cell receptor</keyword>
<feature type="domain" description="Ig-like" evidence="10">
    <location>
        <begin position="20"/>
        <end position="107"/>
    </location>
</feature>
<feature type="signal peptide" evidence="9">
    <location>
        <begin position="1"/>
        <end position="17"/>
    </location>
</feature>
<dbReference type="InterPro" id="IPR013783">
    <property type="entry name" value="Ig-like_fold"/>
</dbReference>
<evidence type="ECO:0000256" key="8">
    <source>
        <dbReference type="ARBA" id="ARBA00043266"/>
    </source>
</evidence>
<comment type="subcellular location">
    <subcellularLocation>
        <location evidence="1">Cell membrane</location>
    </subcellularLocation>
</comment>
<reference evidence="11" key="1">
    <citation type="submission" date="2025-08" db="UniProtKB">
        <authorList>
            <consortium name="Ensembl"/>
        </authorList>
    </citation>
    <scope>IDENTIFICATION</scope>
</reference>
<accession>A0A8C7BRS8</accession>
<dbReference type="AlphaFoldDB" id="A0A8C7BRS8"/>
<reference evidence="11" key="2">
    <citation type="submission" date="2025-09" db="UniProtKB">
        <authorList>
            <consortium name="Ensembl"/>
        </authorList>
    </citation>
    <scope>IDENTIFICATION</scope>
</reference>
<keyword evidence="12" id="KW-1185">Reference proteome</keyword>
<dbReference type="InterPro" id="IPR003599">
    <property type="entry name" value="Ig_sub"/>
</dbReference>
<dbReference type="InterPro" id="IPR036179">
    <property type="entry name" value="Ig-like_dom_sf"/>
</dbReference>
<dbReference type="PROSITE" id="PS50835">
    <property type="entry name" value="IG_LIKE"/>
    <property type="match status" value="1"/>
</dbReference>
<evidence type="ECO:0000256" key="3">
    <source>
        <dbReference type="ARBA" id="ARBA00022729"/>
    </source>
</evidence>
<keyword evidence="5" id="KW-1015">Disulfide bond</keyword>
<evidence type="ECO:0000259" key="10">
    <source>
        <dbReference type="PROSITE" id="PS50835"/>
    </source>
</evidence>
<evidence type="ECO:0000313" key="11">
    <source>
        <dbReference type="Ensembl" id="ENSNVIP00000026426.1"/>
    </source>
</evidence>
<dbReference type="SMART" id="SM00409">
    <property type="entry name" value="IG"/>
    <property type="match status" value="1"/>
</dbReference>
<dbReference type="Pfam" id="PF07686">
    <property type="entry name" value="V-set"/>
    <property type="match status" value="1"/>
</dbReference>
<evidence type="ECO:0000256" key="9">
    <source>
        <dbReference type="SAM" id="SignalP"/>
    </source>
</evidence>
<keyword evidence="8" id="KW-1064">Adaptive immunity</keyword>
<name>A0A8C7BRS8_NEOVI</name>
<dbReference type="GO" id="GO:0042101">
    <property type="term" value="C:T cell receptor complex"/>
    <property type="evidence" value="ECO:0007669"/>
    <property type="project" value="UniProtKB-KW"/>
</dbReference>
<dbReference type="Gene3D" id="2.60.40.10">
    <property type="entry name" value="Immunoglobulins"/>
    <property type="match status" value="1"/>
</dbReference>
<evidence type="ECO:0000313" key="12">
    <source>
        <dbReference type="Proteomes" id="UP000694425"/>
    </source>
</evidence>
<proteinExistence type="predicted"/>
<keyword evidence="6" id="KW-0325">Glycoprotein</keyword>
<dbReference type="SUPFAM" id="SSF48726">
    <property type="entry name" value="Immunoglobulin"/>
    <property type="match status" value="1"/>
</dbReference>
<keyword evidence="8" id="KW-0391">Immunity</keyword>
<dbReference type="Proteomes" id="UP000694425">
    <property type="component" value="Unplaced"/>
</dbReference>
<evidence type="ECO:0000256" key="4">
    <source>
        <dbReference type="ARBA" id="ARBA00023136"/>
    </source>
</evidence>